<dbReference type="RefSeq" id="WP_263749311.1">
    <property type="nucleotide sequence ID" value="NZ_JAOWRF010000419.1"/>
</dbReference>
<evidence type="ECO:0000313" key="1">
    <source>
        <dbReference type="EMBL" id="MCV3217588.1"/>
    </source>
</evidence>
<protein>
    <submittedName>
        <fullName evidence="1">Uncharacterized protein</fullName>
    </submittedName>
</protein>
<dbReference type="EMBL" id="JAOWRF010000419">
    <property type="protein sequence ID" value="MCV3217588.1"/>
    <property type="molecule type" value="Genomic_DNA"/>
</dbReference>
<dbReference type="Proteomes" id="UP001526143">
    <property type="component" value="Unassembled WGS sequence"/>
</dbReference>
<name>A0ABT3B889_9CYAN</name>
<gene>
    <name evidence="1" type="ORF">OGM63_29450</name>
</gene>
<sequence>MVKDELRLIIPNPHEGDIFRTITQSTASDRVNSGSCNASQCKA</sequence>
<keyword evidence="2" id="KW-1185">Reference proteome</keyword>
<proteinExistence type="predicted"/>
<accession>A0ABT3B889</accession>
<organism evidence="1 2">
    <name type="scientific">Plectonema radiosum NIES-515</name>
    <dbReference type="NCBI Taxonomy" id="2986073"/>
    <lineage>
        <taxon>Bacteria</taxon>
        <taxon>Bacillati</taxon>
        <taxon>Cyanobacteriota</taxon>
        <taxon>Cyanophyceae</taxon>
        <taxon>Oscillatoriophycideae</taxon>
        <taxon>Oscillatoriales</taxon>
        <taxon>Microcoleaceae</taxon>
        <taxon>Plectonema</taxon>
    </lineage>
</organism>
<evidence type="ECO:0000313" key="2">
    <source>
        <dbReference type="Proteomes" id="UP001526143"/>
    </source>
</evidence>
<reference evidence="1 2" key="1">
    <citation type="submission" date="2022-10" db="EMBL/GenBank/DDBJ databases">
        <title>Identification of biosynthetic pathway for the production of the potent trypsin inhibitor radiosumin.</title>
        <authorList>
            <person name="Fewer D.P."/>
            <person name="Delbaje E."/>
            <person name="Ouyang X."/>
            <person name="Agostino P.D."/>
            <person name="Wahlsten M."/>
            <person name="Jokela J."/>
            <person name="Permi P."/>
            <person name="Haapaniemi E."/>
            <person name="Koistinen H."/>
        </authorList>
    </citation>
    <scope>NUCLEOTIDE SEQUENCE [LARGE SCALE GENOMIC DNA]</scope>
    <source>
        <strain evidence="1 2">NIES-515</strain>
    </source>
</reference>
<comment type="caution">
    <text evidence="1">The sequence shown here is derived from an EMBL/GenBank/DDBJ whole genome shotgun (WGS) entry which is preliminary data.</text>
</comment>